<proteinExistence type="predicted"/>
<sequence length="241" mass="27029">MNKSLITHLTAATFIAVGLFIDEAVSRELIAIGLFALAGSVTNWIAIHMLFEKVPGLYGSGIVVTQFAQFKKGIEQLVMQQFFSKENVDRFLNELVRDKTHQPLDFKEVIEQTDLQPTYDGLVTTIMESSFGSMLSMFGGKSALEPLRDPFIAKMKVSLNDMAHSESFQQSIKEKLNSHAAFDDIHFHIEHIVKSRLDEMTPLMVKNIIQRMIKEHLGWLVVWGGVFGGLIGLLSSFLPLS</sequence>
<evidence type="ECO:0000256" key="1">
    <source>
        <dbReference type="SAM" id="Phobius"/>
    </source>
</evidence>
<dbReference type="PANTHER" id="PTHR38568">
    <property type="entry name" value="DUF445 DOMAIN-CONTAINING PROTEIN-RELATED"/>
    <property type="match status" value="1"/>
</dbReference>
<comment type="caution">
    <text evidence="2">The sequence shown here is derived from an EMBL/GenBank/DDBJ whole genome shotgun (WGS) entry which is preliminary data.</text>
</comment>
<keyword evidence="1" id="KW-0812">Transmembrane</keyword>
<evidence type="ECO:0000313" key="2">
    <source>
        <dbReference type="EMBL" id="KKN07687.1"/>
    </source>
</evidence>
<dbReference type="EMBL" id="LAZR01004540">
    <property type="protein sequence ID" value="KKN07687.1"/>
    <property type="molecule type" value="Genomic_DNA"/>
</dbReference>
<protein>
    <recommendedName>
        <fullName evidence="3">DUF445 domain-containing protein</fullName>
    </recommendedName>
</protein>
<feature type="transmembrane region" description="Helical" evidence="1">
    <location>
        <begin position="30"/>
        <end position="51"/>
    </location>
</feature>
<gene>
    <name evidence="2" type="ORF">LCGC14_1064360</name>
</gene>
<organism evidence="2">
    <name type="scientific">marine sediment metagenome</name>
    <dbReference type="NCBI Taxonomy" id="412755"/>
    <lineage>
        <taxon>unclassified sequences</taxon>
        <taxon>metagenomes</taxon>
        <taxon>ecological metagenomes</taxon>
    </lineage>
</organism>
<dbReference type="PANTHER" id="PTHR38568:SF1">
    <property type="entry name" value="DUF445 DOMAIN-CONTAINING PROTEIN"/>
    <property type="match status" value="1"/>
</dbReference>
<feature type="transmembrane region" description="Helical" evidence="1">
    <location>
        <begin position="217"/>
        <end position="238"/>
    </location>
</feature>
<name>A0A0F9N712_9ZZZZ</name>
<evidence type="ECO:0008006" key="3">
    <source>
        <dbReference type="Google" id="ProtNLM"/>
    </source>
</evidence>
<keyword evidence="1" id="KW-0472">Membrane</keyword>
<accession>A0A0F9N712</accession>
<keyword evidence="1" id="KW-1133">Transmembrane helix</keyword>
<dbReference type="AlphaFoldDB" id="A0A0F9N712"/>
<reference evidence="2" key="1">
    <citation type="journal article" date="2015" name="Nature">
        <title>Complex archaea that bridge the gap between prokaryotes and eukaryotes.</title>
        <authorList>
            <person name="Spang A."/>
            <person name="Saw J.H."/>
            <person name="Jorgensen S.L."/>
            <person name="Zaremba-Niedzwiedzka K."/>
            <person name="Martijn J."/>
            <person name="Lind A.E."/>
            <person name="van Eijk R."/>
            <person name="Schleper C."/>
            <person name="Guy L."/>
            <person name="Ettema T.J."/>
        </authorList>
    </citation>
    <scope>NUCLEOTIDE SEQUENCE</scope>
</reference>